<dbReference type="InterPro" id="IPR001492">
    <property type="entry name" value="Flagellin"/>
</dbReference>
<dbReference type="PANTHER" id="PTHR42792">
    <property type="entry name" value="FLAGELLIN"/>
    <property type="match status" value="1"/>
</dbReference>
<dbReference type="InterPro" id="IPR001029">
    <property type="entry name" value="Flagellin_N"/>
</dbReference>
<dbReference type="GO" id="GO:0071973">
    <property type="term" value="P:bacterial-type flagellum-dependent cell motility"/>
    <property type="evidence" value="ECO:0007669"/>
    <property type="project" value="InterPro"/>
</dbReference>
<evidence type="ECO:0000256" key="5">
    <source>
        <dbReference type="ARBA" id="ARBA00023143"/>
    </source>
</evidence>
<dbReference type="AlphaFoldDB" id="A0A0J8GYM2"/>
<evidence type="ECO:0000256" key="3">
    <source>
        <dbReference type="ARBA" id="ARBA00005709"/>
    </source>
</evidence>
<protein>
    <recommendedName>
        <fullName evidence="7">Flagellin N-terminal domain-containing protein</fullName>
    </recommendedName>
</protein>
<dbReference type="GO" id="GO:0005576">
    <property type="term" value="C:extracellular region"/>
    <property type="evidence" value="ECO:0007669"/>
    <property type="project" value="UniProtKB-SubCell"/>
</dbReference>
<dbReference type="NCBIfam" id="TIGR02550">
    <property type="entry name" value="flagell_flgL"/>
    <property type="match status" value="1"/>
</dbReference>
<dbReference type="GO" id="GO:0005198">
    <property type="term" value="F:structural molecule activity"/>
    <property type="evidence" value="ECO:0007669"/>
    <property type="project" value="InterPro"/>
</dbReference>
<dbReference type="OrthoDB" id="9768249at2"/>
<proteinExistence type="inferred from homology"/>
<sequence>MRLTTNMIYGRNLDGILEAQKRLVRAQDTLVKQTNILKPSDDPTGATKVVRFNEDLSRLEQFGRNGVRVENQLTQQEGVLTSINEALNRASTLAIQGGNGALSFSDRRAVANELSLIKEELLDLMNSKNSQGEYLFSGSKSDVIPFVQDSSGQFQYQGDENVKKVQISETLKLETGVPGSGLTLFQDVKARSSLTLDPNSTSTASGSYRLENPDAFDRFQKQNYVQIPPNPAGSNDFSIVLGAGTYQVLDSGGNVIENGNYTAGEPINFKGAEFNISGNAGDQLDFSLDPPNKNNMLNVMDEMILALQANEVPGDDMFDTIKHSIYALQQSQENIGFARSEIGGRLNVLTSVTLSNEDLEINLKEAKAKVSEVDMAEAITELQKQETALTVANQTFGRVTNLSLFNFL</sequence>
<feature type="coiled-coil region" evidence="6">
    <location>
        <begin position="349"/>
        <end position="376"/>
    </location>
</feature>
<keyword evidence="5" id="KW-0975">Bacterial flagellum</keyword>
<dbReference type="EMBL" id="LAZL01000004">
    <property type="protein sequence ID" value="KMT66334.1"/>
    <property type="molecule type" value="Genomic_DNA"/>
</dbReference>
<dbReference type="InterPro" id="IPR013384">
    <property type="entry name" value="Flagell_FlgL"/>
</dbReference>
<dbReference type="GO" id="GO:0009424">
    <property type="term" value="C:bacterial-type flagellum hook"/>
    <property type="evidence" value="ECO:0007669"/>
    <property type="project" value="InterPro"/>
</dbReference>
<feature type="domain" description="Flagellin N-terminal" evidence="7">
    <location>
        <begin position="5"/>
        <end position="140"/>
    </location>
</feature>
<accession>A0A0J8GYM2</accession>
<comment type="subcellular location">
    <subcellularLocation>
        <location evidence="1">Bacterial flagellum</location>
    </subcellularLocation>
    <subcellularLocation>
        <location evidence="2">Secreted</location>
    </subcellularLocation>
</comment>
<evidence type="ECO:0000256" key="4">
    <source>
        <dbReference type="ARBA" id="ARBA00022525"/>
    </source>
</evidence>
<keyword evidence="4" id="KW-0964">Secreted</keyword>
<organism evidence="8 9">
    <name type="scientific">Catenovulum maritimum</name>
    <dbReference type="NCBI Taxonomy" id="1513271"/>
    <lineage>
        <taxon>Bacteria</taxon>
        <taxon>Pseudomonadati</taxon>
        <taxon>Pseudomonadota</taxon>
        <taxon>Gammaproteobacteria</taxon>
        <taxon>Alteromonadales</taxon>
        <taxon>Alteromonadaceae</taxon>
        <taxon>Catenovulum</taxon>
    </lineage>
</organism>
<evidence type="ECO:0000256" key="1">
    <source>
        <dbReference type="ARBA" id="ARBA00004365"/>
    </source>
</evidence>
<evidence type="ECO:0000256" key="6">
    <source>
        <dbReference type="SAM" id="Coils"/>
    </source>
</evidence>
<gene>
    <name evidence="8" type="ORF">XM47_03605</name>
</gene>
<dbReference type="Gene3D" id="1.20.1330.10">
    <property type="entry name" value="f41 fragment of flagellin, N-terminal domain"/>
    <property type="match status" value="2"/>
</dbReference>
<dbReference type="RefSeq" id="WP_048689767.1">
    <property type="nucleotide sequence ID" value="NZ_KQ130483.1"/>
</dbReference>
<dbReference type="Proteomes" id="UP000037600">
    <property type="component" value="Unassembled WGS sequence"/>
</dbReference>
<evidence type="ECO:0000313" key="8">
    <source>
        <dbReference type="EMBL" id="KMT66334.1"/>
    </source>
</evidence>
<dbReference type="Pfam" id="PF00669">
    <property type="entry name" value="Flagellin_N"/>
    <property type="match status" value="1"/>
</dbReference>
<reference evidence="8 9" key="1">
    <citation type="submission" date="2015-04" db="EMBL/GenBank/DDBJ databases">
        <title>Draft Genome Sequence of the Novel Agar-Digesting Marine Bacterium Q1.</title>
        <authorList>
            <person name="Li Y."/>
            <person name="Li D."/>
            <person name="Chen G."/>
            <person name="Du Z."/>
        </authorList>
    </citation>
    <scope>NUCLEOTIDE SEQUENCE [LARGE SCALE GENOMIC DNA]</scope>
    <source>
        <strain evidence="8 9">Q1</strain>
    </source>
</reference>
<dbReference type="SUPFAM" id="SSF64518">
    <property type="entry name" value="Phase 1 flagellin"/>
    <property type="match status" value="1"/>
</dbReference>
<comment type="similarity">
    <text evidence="3">Belongs to the bacterial flagellin family.</text>
</comment>
<evidence type="ECO:0000313" key="9">
    <source>
        <dbReference type="Proteomes" id="UP000037600"/>
    </source>
</evidence>
<keyword evidence="6" id="KW-0175">Coiled coil</keyword>
<keyword evidence="9" id="KW-1185">Reference proteome</keyword>
<dbReference type="STRING" id="1513271.XM47_03605"/>
<name>A0A0J8GYM2_9ALTE</name>
<comment type="caution">
    <text evidence="8">The sequence shown here is derived from an EMBL/GenBank/DDBJ whole genome shotgun (WGS) entry which is preliminary data.</text>
</comment>
<evidence type="ECO:0000256" key="2">
    <source>
        <dbReference type="ARBA" id="ARBA00004613"/>
    </source>
</evidence>
<dbReference type="PANTHER" id="PTHR42792:SF1">
    <property type="entry name" value="FLAGELLAR HOOK-ASSOCIATED PROTEIN 3"/>
    <property type="match status" value="1"/>
</dbReference>
<evidence type="ECO:0000259" key="7">
    <source>
        <dbReference type="Pfam" id="PF00669"/>
    </source>
</evidence>